<reference evidence="1 2" key="1">
    <citation type="submission" date="2022-08" db="EMBL/GenBank/DDBJ databases">
        <title>Genome Sequence of the sulphate-reducing bacterium, Pseudodesulfovibrio sp. SYK.</title>
        <authorList>
            <person name="Kondo R."/>
            <person name="Kataoka T."/>
        </authorList>
    </citation>
    <scope>NUCLEOTIDE SEQUENCE [LARGE SCALE GENOMIC DNA]</scope>
    <source>
        <strain evidence="1 2">SYK</strain>
    </source>
</reference>
<name>A0ABN6S3R0_9BACT</name>
<accession>A0ABN6S3R0</accession>
<evidence type="ECO:0000313" key="1">
    <source>
        <dbReference type="EMBL" id="BDQ37827.1"/>
    </source>
</evidence>
<sequence length="69" mass="7809">MRQVMLMISKGTQRLPTVRELESRGIQVSSAVKRERPIKIEINNHADGMAATHCAVKYLQEGETDESRI</sequence>
<dbReference type="RefSeq" id="WP_281760344.1">
    <property type="nucleotide sequence ID" value="NZ_AP026709.1"/>
</dbReference>
<protein>
    <submittedName>
        <fullName evidence="1">Uncharacterized protein</fullName>
    </submittedName>
</protein>
<dbReference type="EMBL" id="AP026709">
    <property type="protein sequence ID" value="BDQ37827.1"/>
    <property type="molecule type" value="Genomic_DNA"/>
</dbReference>
<organism evidence="1 2">
    <name type="scientific">Pseudodesulfovibrio nedwellii</name>
    <dbReference type="NCBI Taxonomy" id="2973072"/>
    <lineage>
        <taxon>Bacteria</taxon>
        <taxon>Pseudomonadati</taxon>
        <taxon>Thermodesulfobacteriota</taxon>
        <taxon>Desulfovibrionia</taxon>
        <taxon>Desulfovibrionales</taxon>
        <taxon>Desulfovibrionaceae</taxon>
    </lineage>
</organism>
<dbReference type="Proteomes" id="UP001317742">
    <property type="component" value="Chromosome"/>
</dbReference>
<proteinExistence type="predicted"/>
<keyword evidence="2" id="KW-1185">Reference proteome</keyword>
<gene>
    <name evidence="1" type="ORF">SYK_21870</name>
</gene>
<evidence type="ECO:0000313" key="2">
    <source>
        <dbReference type="Proteomes" id="UP001317742"/>
    </source>
</evidence>